<name>A0A165H5R4_EXIGL</name>
<feature type="non-terminal residue" evidence="1">
    <location>
        <position position="1"/>
    </location>
</feature>
<dbReference type="SUPFAM" id="SSF144232">
    <property type="entry name" value="HIT/MYND zinc finger-like"/>
    <property type="match status" value="1"/>
</dbReference>
<reference evidence="1 2" key="1">
    <citation type="journal article" date="2016" name="Mol. Biol. Evol.">
        <title>Comparative Genomics of Early-Diverging Mushroom-Forming Fungi Provides Insights into the Origins of Lignocellulose Decay Capabilities.</title>
        <authorList>
            <person name="Nagy L.G."/>
            <person name="Riley R."/>
            <person name="Tritt A."/>
            <person name="Adam C."/>
            <person name="Daum C."/>
            <person name="Floudas D."/>
            <person name="Sun H."/>
            <person name="Yadav J.S."/>
            <person name="Pangilinan J."/>
            <person name="Larsson K.H."/>
            <person name="Matsuura K."/>
            <person name="Barry K."/>
            <person name="Labutti K."/>
            <person name="Kuo R."/>
            <person name="Ohm R.A."/>
            <person name="Bhattacharya S.S."/>
            <person name="Shirouzu T."/>
            <person name="Yoshinaga Y."/>
            <person name="Martin F.M."/>
            <person name="Grigoriev I.V."/>
            <person name="Hibbett D.S."/>
        </authorList>
    </citation>
    <scope>NUCLEOTIDE SEQUENCE [LARGE SCALE GENOMIC DNA]</scope>
    <source>
        <strain evidence="1 2">HHB12029</strain>
    </source>
</reference>
<gene>
    <name evidence="1" type="ORF">EXIGLDRAFT_719287</name>
</gene>
<dbReference type="InParanoid" id="A0A165H5R4"/>
<dbReference type="Proteomes" id="UP000077266">
    <property type="component" value="Unassembled WGS sequence"/>
</dbReference>
<dbReference type="OrthoDB" id="437457at2759"/>
<dbReference type="EMBL" id="KV426026">
    <property type="protein sequence ID" value="KZV91492.1"/>
    <property type="molecule type" value="Genomic_DNA"/>
</dbReference>
<keyword evidence="2" id="KW-1185">Reference proteome</keyword>
<dbReference type="STRING" id="1314781.A0A165H5R4"/>
<evidence type="ECO:0000313" key="1">
    <source>
        <dbReference type="EMBL" id="KZV91492.1"/>
    </source>
</evidence>
<protein>
    <recommendedName>
        <fullName evidence="3">MYND-type domain-containing protein</fullName>
    </recommendedName>
</protein>
<proteinExistence type="predicted"/>
<evidence type="ECO:0000313" key="2">
    <source>
        <dbReference type="Proteomes" id="UP000077266"/>
    </source>
</evidence>
<evidence type="ECO:0008006" key="3">
    <source>
        <dbReference type="Google" id="ProtNLM"/>
    </source>
</evidence>
<accession>A0A165H5R4</accession>
<organism evidence="1 2">
    <name type="scientific">Exidia glandulosa HHB12029</name>
    <dbReference type="NCBI Taxonomy" id="1314781"/>
    <lineage>
        <taxon>Eukaryota</taxon>
        <taxon>Fungi</taxon>
        <taxon>Dikarya</taxon>
        <taxon>Basidiomycota</taxon>
        <taxon>Agaricomycotina</taxon>
        <taxon>Agaricomycetes</taxon>
        <taxon>Auriculariales</taxon>
        <taxon>Exidiaceae</taxon>
        <taxon>Exidia</taxon>
    </lineage>
</organism>
<dbReference type="AlphaFoldDB" id="A0A165H5R4"/>
<sequence>FYCNAGHQKAHWKAHKYFCVPPQQMGLHIHLDGGSEVFTPTFVPKVTSPSIGTLNRPALAKILECDPEDLNVMEAPVCSVLPTSASRIVLVFNRRLSTPYSSTDDSDISVLARAEQRYGGTLGSARVLVFYLQDKDFTIDPDYKAAVAAAKAWVAVGLPASGKDVDIVQNLYESASSVKVPETDLATPVPEFFQCLVLPALGDKPFISRLPLWLNQSDEYEGAPQFHTFPKLKYLGDGSSETQYASPRRNGVFLPSWMARQHDHVGIVMRDRFLLDGSLPNRSIHRAAGGRAPHTWAGNLYAYGIRGNSELARDITAQDIDVVIEYFKKYPNLQ</sequence>